<feature type="binding site" evidence="9">
    <location>
        <begin position="176"/>
        <end position="183"/>
    </location>
    <ligand>
        <name>ATP</name>
        <dbReference type="ChEBI" id="CHEBI:30616"/>
    </ligand>
</feature>
<keyword evidence="8 9" id="KW-0804">Transcription</keyword>
<dbReference type="InterPro" id="IPR057342">
    <property type="entry name" value="DEXDc_RapA"/>
</dbReference>
<dbReference type="InterPro" id="IPR040765">
    <property type="entry name" value="Tudor_1_RapA"/>
</dbReference>
<dbReference type="PROSITE" id="PS51194">
    <property type="entry name" value="HELICASE_CTER"/>
    <property type="match status" value="1"/>
</dbReference>
<dbReference type="Gene3D" id="3.30.360.80">
    <property type="match status" value="1"/>
</dbReference>
<dbReference type="InterPro" id="IPR038718">
    <property type="entry name" value="SNF2-like_sf"/>
</dbReference>
<dbReference type="InterPro" id="IPR040766">
    <property type="entry name" value="Tudor_2_RapA"/>
</dbReference>
<evidence type="ECO:0000313" key="13">
    <source>
        <dbReference type="EMBL" id="WMS86447.1"/>
    </source>
</evidence>
<dbReference type="InterPro" id="IPR023949">
    <property type="entry name" value="Helicase_RapA"/>
</dbReference>
<dbReference type="Pfam" id="PF18339">
    <property type="entry name" value="Tudor_1_RapA"/>
    <property type="match status" value="1"/>
</dbReference>
<evidence type="ECO:0000313" key="14">
    <source>
        <dbReference type="Proteomes" id="UP001239782"/>
    </source>
</evidence>
<dbReference type="GO" id="GO:0016817">
    <property type="term" value="F:hydrolase activity, acting on acid anhydrides"/>
    <property type="evidence" value="ECO:0007669"/>
    <property type="project" value="InterPro"/>
</dbReference>
<dbReference type="Gene3D" id="6.10.140.1500">
    <property type="match status" value="1"/>
</dbReference>
<dbReference type="SMART" id="SM00487">
    <property type="entry name" value="DEXDc"/>
    <property type="match status" value="1"/>
</dbReference>
<dbReference type="KEGG" id="plei:Q9312_14590"/>
<gene>
    <name evidence="9 13" type="primary">rapA</name>
    <name evidence="13" type="ORF">Q9312_14590</name>
</gene>
<protein>
    <recommendedName>
        <fullName evidence="9">RNA polymerase-associated protein RapA</fullName>
        <ecNumber evidence="9">3.6.4.-</ecNumber>
    </recommendedName>
    <alternativeName>
        <fullName evidence="9">ATP-dependent helicase HepA</fullName>
    </alternativeName>
</protein>
<sequence length="949" mass="108178">MSQVVVGQRWVSHSESNLGLGMIQSVEGRRMEIYFPAVNESRHYAIDNAPVSRIQYQSGDRISDMDDQVFQVIEAHELNGLMIYLGEDANGEQHQITELHLNCYVQFNAPEKRLLNGQIDSDDSYQLRFDTFAHLDRLQQSPVQGLLGPRVELLPHQLYIAHEVAHRPAPRVLLADEVGLGKTIEAGMIIHQQIVTGRSERVLILVPDSLVHQWLVEMLRRFNLRFALYDKPRFDALQAQPIRDLDNDEEVNPFAMEQFIIASLDGLMESPDMQQHLLVSDWDLLVVDEAHHLRWSEQASGEDYQLVEQVASRSEGVLLLTATPEQAGLDSHFARLRLLDPKRYHDLTAFKAEVAAETDHRELIEALQDTEFSDVERLKSLLPNELHSTLTDSLDESIKQKLLDQLVDQFGNGRVMFRNARSSLDNFPIRSVQSYPMPCPEIYQPEDDDPLNVGIAGLTPEVELVPDVWIKRDPRVEWLEQKLEQLSDEKVLVIAHHASTALALQQHFSRKLAVKCSCFHEGLSLIERDRAAAYFADREEGARVLFCSEIGSEGRNFQFAHHLVLFDLPANPDLVEQRIGRLDRIGQTQTINIHIPYLEGSSQHVLFDWYHKGLNLFEQSFSAGYSVFLRFEASLLEAMTNLTQDRSELIMQTQKVVADIVQQQELGRNKLLELNSCRQPQADELVEQLIENEQHEVLTKYFEGLLEEFGVDYEDHSALSWIVRPSDQMKHSYFPALKEEGTTVTLDRMKALSRDDIEFLSWEHPMVSESMEMLAKSDAGNTSVTTISVKGLKPGTLLLETFYTLESIAPKKLQLSRYVSAKPQRFLIDATGKDLSKVVSHSALNQLSQPLKGKVARQIVAQVKTQVAPMIELSHQLSQTKVADIKSHARSKLNEALNGEIERLRRLRERNSAIREDEITRLEQQIQDCERHIEKAQLQLQGIKLVIAS</sequence>
<evidence type="ECO:0000256" key="9">
    <source>
        <dbReference type="HAMAP-Rule" id="MF_01821"/>
    </source>
</evidence>
<dbReference type="GO" id="GO:0006355">
    <property type="term" value="P:regulation of DNA-templated transcription"/>
    <property type="evidence" value="ECO:0007669"/>
    <property type="project" value="UniProtKB-UniRule"/>
</dbReference>
<keyword evidence="5 9" id="KW-0805">Transcription regulation</keyword>
<evidence type="ECO:0000256" key="3">
    <source>
        <dbReference type="ARBA" id="ARBA00022806"/>
    </source>
</evidence>
<dbReference type="GO" id="GO:0005524">
    <property type="term" value="F:ATP binding"/>
    <property type="evidence" value="ECO:0007669"/>
    <property type="project" value="UniProtKB-UniRule"/>
</dbReference>
<dbReference type="RefSeq" id="WP_309201592.1">
    <property type="nucleotide sequence ID" value="NZ_CP133548.1"/>
</dbReference>
<evidence type="ECO:0000256" key="2">
    <source>
        <dbReference type="ARBA" id="ARBA00022801"/>
    </source>
</evidence>
<dbReference type="Gene3D" id="2.30.30.140">
    <property type="match status" value="1"/>
</dbReference>
<dbReference type="InterPro" id="IPR027417">
    <property type="entry name" value="P-loop_NTPase"/>
</dbReference>
<dbReference type="Pfam" id="PF00176">
    <property type="entry name" value="SNF2-rel_dom"/>
    <property type="match status" value="1"/>
</dbReference>
<proteinExistence type="inferred from homology"/>
<dbReference type="SMART" id="SM00490">
    <property type="entry name" value="HELICc"/>
    <property type="match status" value="1"/>
</dbReference>
<dbReference type="EC" id="3.6.4.-" evidence="9"/>
<evidence type="ECO:0000259" key="11">
    <source>
        <dbReference type="PROSITE" id="PS51192"/>
    </source>
</evidence>
<dbReference type="Pfam" id="PF00271">
    <property type="entry name" value="Helicase_C"/>
    <property type="match status" value="1"/>
</dbReference>
<dbReference type="Pfam" id="PF18337">
    <property type="entry name" value="Tudor_RapA"/>
    <property type="match status" value="1"/>
</dbReference>
<dbReference type="PROSITE" id="PS51192">
    <property type="entry name" value="HELICASE_ATP_BIND_1"/>
    <property type="match status" value="1"/>
</dbReference>
<keyword evidence="2 9" id="KW-0378">Hydrolase</keyword>
<evidence type="ECO:0000256" key="1">
    <source>
        <dbReference type="ARBA" id="ARBA00022741"/>
    </source>
</evidence>
<dbReference type="NCBIfam" id="NF003426">
    <property type="entry name" value="PRK04914.1"/>
    <property type="match status" value="1"/>
</dbReference>
<accession>A0AA51RRX6</accession>
<dbReference type="Proteomes" id="UP001239782">
    <property type="component" value="Chromosome"/>
</dbReference>
<dbReference type="PANTHER" id="PTHR45766">
    <property type="entry name" value="DNA ANNEALING HELICASE AND ENDONUCLEASE ZRANB3 FAMILY MEMBER"/>
    <property type="match status" value="1"/>
</dbReference>
<evidence type="ECO:0000259" key="12">
    <source>
        <dbReference type="PROSITE" id="PS51194"/>
    </source>
</evidence>
<dbReference type="InterPro" id="IPR001650">
    <property type="entry name" value="Helicase_C-like"/>
</dbReference>
<dbReference type="EMBL" id="CP133548">
    <property type="protein sequence ID" value="WMS86447.1"/>
    <property type="molecule type" value="Genomic_DNA"/>
</dbReference>
<evidence type="ECO:0000256" key="7">
    <source>
        <dbReference type="ARBA" id="ARBA00023159"/>
    </source>
</evidence>
<keyword evidence="14" id="KW-1185">Reference proteome</keyword>
<dbReference type="Pfam" id="PF12137">
    <property type="entry name" value="RapA_C"/>
    <property type="match status" value="1"/>
</dbReference>
<evidence type="ECO:0000256" key="10">
    <source>
        <dbReference type="SAM" id="Coils"/>
    </source>
</evidence>
<feature type="domain" description="Helicase C-terminal" evidence="12">
    <location>
        <begin position="478"/>
        <end position="657"/>
    </location>
</feature>
<dbReference type="Gene3D" id="3.40.50.10810">
    <property type="entry name" value="Tandem AAA-ATPase domain"/>
    <property type="match status" value="1"/>
</dbReference>
<dbReference type="HAMAP" id="MF_01821">
    <property type="entry name" value="Helicase_RapA"/>
    <property type="match status" value="1"/>
</dbReference>
<dbReference type="GO" id="GO:0003677">
    <property type="term" value="F:DNA binding"/>
    <property type="evidence" value="ECO:0007669"/>
    <property type="project" value="UniProtKB-KW"/>
</dbReference>
<feature type="coiled-coil region" evidence="10">
    <location>
        <begin position="890"/>
        <end position="939"/>
    </location>
</feature>
<dbReference type="InterPro" id="IPR049730">
    <property type="entry name" value="SNF2/RAD54-like_C"/>
</dbReference>
<dbReference type="GO" id="GO:0004386">
    <property type="term" value="F:helicase activity"/>
    <property type="evidence" value="ECO:0007669"/>
    <property type="project" value="UniProtKB-UniRule"/>
</dbReference>
<evidence type="ECO:0000256" key="4">
    <source>
        <dbReference type="ARBA" id="ARBA00022840"/>
    </source>
</evidence>
<keyword evidence="1 9" id="KW-0547">Nucleotide-binding</keyword>
<dbReference type="SUPFAM" id="SSF52540">
    <property type="entry name" value="P-loop containing nucleoside triphosphate hydrolases"/>
    <property type="match status" value="2"/>
</dbReference>
<comment type="subunit">
    <text evidence="9">Interacts with the RNAP. Has a higher affinity for the core RNAP than for the holoenzyme. Its ATPase activity is stimulated by binding to RNAP.</text>
</comment>
<dbReference type="InterPro" id="IPR022737">
    <property type="entry name" value="RapA_C"/>
</dbReference>
<keyword evidence="4 9" id="KW-0067">ATP-binding</keyword>
<comment type="function">
    <text evidence="9">Transcription regulator that activates transcription by stimulating RNA polymerase (RNAP) recycling in case of stress conditions such as supercoiled DNA or high salt concentrations. Probably acts by releasing the RNAP, when it is trapped or immobilized on tightly supercoiled DNA. Does not activate transcription on linear DNA. Probably not involved in DNA repair.</text>
</comment>
<dbReference type="InterPro" id="IPR000330">
    <property type="entry name" value="SNF2_N"/>
</dbReference>
<comment type="similarity">
    <text evidence="9">Belongs to the SNF2/RAD54 helicase family. RapA subfamily.</text>
</comment>
<feature type="domain" description="Helicase ATP-binding" evidence="11">
    <location>
        <begin position="163"/>
        <end position="342"/>
    </location>
</feature>
<name>A0AA51RRX6_9GAMM</name>
<reference evidence="13 14" key="1">
    <citation type="submission" date="2023-08" db="EMBL/GenBank/DDBJ databases">
        <title>Pleionea litopenaei sp. nov., isolated from stomach of juvenile Litopenaeus vannamei.</title>
        <authorList>
            <person name="Rho A.M."/>
            <person name="Hwang C.Y."/>
        </authorList>
    </citation>
    <scope>NUCLEOTIDE SEQUENCE [LARGE SCALE GENOMIC DNA]</scope>
    <source>
        <strain evidence="13 14">HL-JVS1</strain>
    </source>
</reference>
<dbReference type="Gene3D" id="2.30.30.930">
    <property type="match status" value="1"/>
</dbReference>
<dbReference type="CDD" id="cd18011">
    <property type="entry name" value="DEXDc_RapA"/>
    <property type="match status" value="1"/>
</dbReference>
<evidence type="ECO:0000256" key="8">
    <source>
        <dbReference type="ARBA" id="ARBA00023163"/>
    </source>
</evidence>
<keyword evidence="7 9" id="KW-0010">Activator</keyword>
<dbReference type="Gene3D" id="3.40.50.300">
    <property type="entry name" value="P-loop containing nucleotide triphosphate hydrolases"/>
    <property type="match status" value="1"/>
</dbReference>
<organism evidence="13 14">
    <name type="scientific">Pleionea litopenaei</name>
    <dbReference type="NCBI Taxonomy" id="3070815"/>
    <lineage>
        <taxon>Bacteria</taxon>
        <taxon>Pseudomonadati</taxon>
        <taxon>Pseudomonadota</taxon>
        <taxon>Gammaproteobacteria</taxon>
        <taxon>Oceanospirillales</taxon>
        <taxon>Pleioneaceae</taxon>
        <taxon>Pleionea</taxon>
    </lineage>
</organism>
<dbReference type="AlphaFoldDB" id="A0AA51RRX6"/>
<dbReference type="CDD" id="cd18793">
    <property type="entry name" value="SF2_C_SNF"/>
    <property type="match status" value="1"/>
</dbReference>
<keyword evidence="6 9" id="KW-0238">DNA-binding</keyword>
<dbReference type="InterPro" id="IPR014001">
    <property type="entry name" value="Helicase_ATP-bd"/>
</dbReference>
<keyword evidence="10" id="KW-0175">Coiled coil</keyword>
<evidence type="ECO:0000256" key="5">
    <source>
        <dbReference type="ARBA" id="ARBA00023015"/>
    </source>
</evidence>
<feature type="short sequence motif" description="DEAH box" evidence="9">
    <location>
        <begin position="288"/>
        <end position="291"/>
    </location>
</feature>
<evidence type="ECO:0000256" key="6">
    <source>
        <dbReference type="ARBA" id="ARBA00023125"/>
    </source>
</evidence>
<keyword evidence="3 9" id="KW-0347">Helicase</keyword>
<dbReference type="PANTHER" id="PTHR45766:SF6">
    <property type="entry name" value="SWI_SNF-RELATED MATRIX-ASSOCIATED ACTIN-DEPENDENT REGULATOR OF CHROMATIN SUBFAMILY A-LIKE PROTEIN 1"/>
    <property type="match status" value="1"/>
</dbReference>